<dbReference type="InterPro" id="IPR002591">
    <property type="entry name" value="Phosphodiest/P_Trfase"/>
</dbReference>
<dbReference type="RefSeq" id="WP_147824275.1">
    <property type="nucleotide sequence ID" value="NZ_BAAARG010000001.1"/>
</dbReference>
<sequence>MLPVPAAHSRSITGVASELLASLEGGSALGRARSVVLVVIDGLGMTQLRAHAGHARRLSALVTKKSVGHSVFPSTTAAALTSLLTGSDPGTHGLVGYRVMNTQTGRLANQLSGWEEDGLDPETWQRSETVFQRAAAAGRRSFAVGPSEYIGSGFSRAVLRGAEYVASDVLRERFAQAVALADEHDGSVVYCYMPEIDKAGHRRGVNSDRWLAALEDVDAAFATRVPDDVGVLITADHGMVDVPRTKHVLLGAKDARWDGVAQLGGEPRLLHVYTEPGADARLIAERWQELGGKTADVLTREDAIAAGVFGVVASDVAPRIGDVLVAARGLWAFYDDTLSDKGPQHMVGQHGSITAEELMVPMLRMGSFAQL</sequence>
<dbReference type="EMBL" id="VRSW01000001">
    <property type="protein sequence ID" value="TXK05464.1"/>
    <property type="molecule type" value="Genomic_DNA"/>
</dbReference>
<protein>
    <submittedName>
        <fullName evidence="1">Alkaline phosphatase family protein</fullName>
    </submittedName>
</protein>
<gene>
    <name evidence="1" type="ORF">FVP60_00170</name>
</gene>
<dbReference type="Proteomes" id="UP000321196">
    <property type="component" value="Unassembled WGS sequence"/>
</dbReference>
<keyword evidence="2" id="KW-1185">Reference proteome</keyword>
<dbReference type="PANTHER" id="PTHR10151:SF120">
    <property type="entry name" value="BIS(5'-ADENOSYL)-TRIPHOSPHATASE"/>
    <property type="match status" value="1"/>
</dbReference>
<dbReference type="PANTHER" id="PTHR10151">
    <property type="entry name" value="ECTONUCLEOTIDE PYROPHOSPHATASE/PHOSPHODIESTERASE"/>
    <property type="match status" value="1"/>
</dbReference>
<dbReference type="InterPro" id="IPR017850">
    <property type="entry name" value="Alkaline_phosphatase_core_sf"/>
</dbReference>
<accession>A0A5C8HN96</accession>
<reference evidence="1 2" key="1">
    <citation type="submission" date="2019-08" db="EMBL/GenBank/DDBJ databases">
        <authorList>
            <person name="Dong K."/>
        </authorList>
    </citation>
    <scope>NUCLEOTIDE SEQUENCE [LARGE SCALE GENOMIC DNA]</scope>
    <source>
        <strain evidence="1 2">M4-8</strain>
    </source>
</reference>
<proteinExistence type="predicted"/>
<dbReference type="Pfam" id="PF01663">
    <property type="entry name" value="Phosphodiest"/>
    <property type="match status" value="1"/>
</dbReference>
<dbReference type="Gene3D" id="3.40.720.10">
    <property type="entry name" value="Alkaline Phosphatase, subunit A"/>
    <property type="match status" value="1"/>
</dbReference>
<evidence type="ECO:0000313" key="2">
    <source>
        <dbReference type="Proteomes" id="UP000321196"/>
    </source>
</evidence>
<dbReference type="OrthoDB" id="9779267at2"/>
<organism evidence="1 2">
    <name type="scientific">Microbacterium mitrae</name>
    <dbReference type="NCBI Taxonomy" id="664640"/>
    <lineage>
        <taxon>Bacteria</taxon>
        <taxon>Bacillati</taxon>
        <taxon>Actinomycetota</taxon>
        <taxon>Actinomycetes</taxon>
        <taxon>Micrococcales</taxon>
        <taxon>Microbacteriaceae</taxon>
        <taxon>Microbacterium</taxon>
    </lineage>
</organism>
<name>A0A5C8HN96_9MICO</name>
<comment type="caution">
    <text evidence="1">The sequence shown here is derived from an EMBL/GenBank/DDBJ whole genome shotgun (WGS) entry which is preliminary data.</text>
</comment>
<dbReference type="SUPFAM" id="SSF53649">
    <property type="entry name" value="Alkaline phosphatase-like"/>
    <property type="match status" value="1"/>
</dbReference>
<dbReference type="AlphaFoldDB" id="A0A5C8HN96"/>
<dbReference type="GO" id="GO:0016787">
    <property type="term" value="F:hydrolase activity"/>
    <property type="evidence" value="ECO:0007669"/>
    <property type="project" value="UniProtKB-ARBA"/>
</dbReference>
<evidence type="ECO:0000313" key="1">
    <source>
        <dbReference type="EMBL" id="TXK05464.1"/>
    </source>
</evidence>